<dbReference type="InterPro" id="IPR013783">
    <property type="entry name" value="Ig-like_fold"/>
</dbReference>
<dbReference type="GO" id="GO:0005886">
    <property type="term" value="C:plasma membrane"/>
    <property type="evidence" value="ECO:0007669"/>
    <property type="project" value="TreeGrafter"/>
</dbReference>
<evidence type="ECO:0000256" key="4">
    <source>
        <dbReference type="SAM" id="SignalP"/>
    </source>
</evidence>
<comment type="subcellular location">
    <subcellularLocation>
        <location evidence="1">Membrane</location>
    </subcellularLocation>
</comment>
<keyword evidence="2" id="KW-0812">Transmembrane</keyword>
<evidence type="ECO:0000313" key="7">
    <source>
        <dbReference type="RefSeq" id="XP_050923579.1"/>
    </source>
</evidence>
<feature type="signal peptide" evidence="4">
    <location>
        <begin position="1"/>
        <end position="19"/>
    </location>
</feature>
<evidence type="ECO:0000259" key="5">
    <source>
        <dbReference type="SMART" id="SM00409"/>
    </source>
</evidence>
<dbReference type="PANTHER" id="PTHR11860">
    <property type="entry name" value="POLYMERIC-IMMUNOGLOBULIN RECEPTOR"/>
    <property type="match status" value="1"/>
</dbReference>
<reference evidence="7 8" key="1">
    <citation type="submission" date="2025-04" db="UniProtKB">
        <authorList>
            <consortium name="RefSeq"/>
        </authorList>
    </citation>
    <scope>IDENTIFICATION</scope>
    <source>
        <tissue evidence="7 8">Brain</tissue>
    </source>
</reference>
<sequence>MNIRHALFFCCCLSALCDGLVNTQRMFMKTEGQNVVYFFRVKNAADSRKYFCRNDCEKEDILIETHANRAQSGRYTIRYNGFLHVIIKELTKSDTGRYRFGASNSSSLGSYQDFEVEVRALCEGDVLYGERKVYSSAEGGNVTIRCSLSANTQNRKFLCREECKKTLIETTTVGAKSGRYSIEYESSSFFNVTIAELNKSDSGLYRCGVASQVSKNTCQGFEISVTSALDSGETSTGRNMESVLHYNSAPVSTLEDPAYDTVNPPSPYETLNVHHTACDQMYTALSQQT</sequence>
<dbReference type="AlphaFoldDB" id="A0AAJ8DLV5"/>
<dbReference type="InterPro" id="IPR013106">
    <property type="entry name" value="Ig_V-set"/>
</dbReference>
<dbReference type="GO" id="GO:0004888">
    <property type="term" value="F:transmembrane signaling receptor activity"/>
    <property type="evidence" value="ECO:0007669"/>
    <property type="project" value="TreeGrafter"/>
</dbReference>
<dbReference type="PANTHER" id="PTHR11860:SF49">
    <property type="entry name" value="HIGH AFFINITY IMMUNOGLOBULIN ALPHA AND IMMUNOGLOBULIN MU FC RECEPTOR"/>
    <property type="match status" value="1"/>
</dbReference>
<dbReference type="Pfam" id="PF07686">
    <property type="entry name" value="V-set"/>
    <property type="match status" value="1"/>
</dbReference>
<feature type="domain" description="Immunoglobulin" evidence="5">
    <location>
        <begin position="24"/>
        <end position="119"/>
    </location>
</feature>
<dbReference type="GeneID" id="108890930"/>
<dbReference type="SMART" id="SM00409">
    <property type="entry name" value="IG"/>
    <property type="match status" value="2"/>
</dbReference>
<dbReference type="InterPro" id="IPR003599">
    <property type="entry name" value="Ig_sub"/>
</dbReference>
<dbReference type="InterPro" id="IPR050671">
    <property type="entry name" value="CD300_family_receptors"/>
</dbReference>
<feature type="domain" description="Immunoglobulin" evidence="5">
    <location>
        <begin position="131"/>
        <end position="226"/>
    </location>
</feature>
<gene>
    <name evidence="7" type="primary">LOC108890930</name>
    <name evidence="8" type="synonym">LOC108875463</name>
</gene>
<dbReference type="RefSeq" id="XP_050927385.1">
    <property type="nucleotide sequence ID" value="XM_051071428.1"/>
</dbReference>
<evidence type="ECO:0000256" key="2">
    <source>
        <dbReference type="ARBA" id="ARBA00022692"/>
    </source>
</evidence>
<proteinExistence type="predicted"/>
<evidence type="ECO:0000256" key="3">
    <source>
        <dbReference type="ARBA" id="ARBA00023136"/>
    </source>
</evidence>
<evidence type="ECO:0000313" key="6">
    <source>
        <dbReference type="Proteomes" id="UP000694890"/>
    </source>
</evidence>
<keyword evidence="4" id="KW-0732">Signal</keyword>
<feature type="chain" id="PRO_5044709967" evidence="4">
    <location>
        <begin position="20"/>
        <end position="289"/>
    </location>
</feature>
<evidence type="ECO:0000313" key="8">
    <source>
        <dbReference type="RefSeq" id="XP_050927385.1"/>
    </source>
</evidence>
<dbReference type="RefSeq" id="XP_050923579.1">
    <property type="nucleotide sequence ID" value="XM_051067622.1"/>
</dbReference>
<keyword evidence="3" id="KW-0472">Membrane</keyword>
<dbReference type="InterPro" id="IPR036179">
    <property type="entry name" value="Ig-like_dom_sf"/>
</dbReference>
<dbReference type="Proteomes" id="UP000694890">
    <property type="component" value="Linkage group LG6"/>
</dbReference>
<dbReference type="SUPFAM" id="SSF48726">
    <property type="entry name" value="Immunoglobulin"/>
    <property type="match status" value="2"/>
</dbReference>
<evidence type="ECO:0000256" key="1">
    <source>
        <dbReference type="ARBA" id="ARBA00004370"/>
    </source>
</evidence>
<name>A0AAJ8DLV5_LATCA</name>
<dbReference type="Gene3D" id="2.60.40.10">
    <property type="entry name" value="Immunoglobulins"/>
    <property type="match status" value="2"/>
</dbReference>
<protein>
    <submittedName>
        <fullName evidence="8">Uncharacterized protein LOC108875463 isoform X2</fullName>
    </submittedName>
    <submittedName>
        <fullName evidence="7">Uncharacterized protein LOC108890930 isoform X2</fullName>
    </submittedName>
</protein>
<accession>A0AAJ8DLV5</accession>
<organism evidence="6 7">
    <name type="scientific">Lates calcarifer</name>
    <name type="common">Barramundi</name>
    <name type="synonym">Holocentrus calcarifer</name>
    <dbReference type="NCBI Taxonomy" id="8187"/>
    <lineage>
        <taxon>Eukaryota</taxon>
        <taxon>Metazoa</taxon>
        <taxon>Chordata</taxon>
        <taxon>Craniata</taxon>
        <taxon>Vertebrata</taxon>
        <taxon>Euteleostomi</taxon>
        <taxon>Actinopterygii</taxon>
        <taxon>Neopterygii</taxon>
        <taxon>Teleostei</taxon>
        <taxon>Neoteleostei</taxon>
        <taxon>Acanthomorphata</taxon>
        <taxon>Carangaria</taxon>
        <taxon>Carangaria incertae sedis</taxon>
        <taxon>Centropomidae</taxon>
        <taxon>Lates</taxon>
    </lineage>
</organism>